<dbReference type="EMBL" id="KB932956">
    <property type="protein sequence ID" value="EOO01830.1"/>
    <property type="molecule type" value="Genomic_DNA"/>
</dbReference>
<dbReference type="AlphaFoldDB" id="R8BRA1"/>
<proteinExistence type="predicted"/>
<dbReference type="KEGG" id="tmn:UCRPA7_2661"/>
<evidence type="ECO:0000313" key="1">
    <source>
        <dbReference type="EMBL" id="EOO01830.1"/>
    </source>
</evidence>
<protein>
    <submittedName>
        <fullName evidence="1">Uncharacterized protein</fullName>
    </submittedName>
</protein>
<dbReference type="GeneID" id="19322932"/>
<dbReference type="HOGENOM" id="CLU_1385042_0_0_1"/>
<organism evidence="1 2">
    <name type="scientific">Phaeoacremonium minimum (strain UCR-PA7)</name>
    <name type="common">Esca disease fungus</name>
    <name type="synonym">Togninia minima</name>
    <dbReference type="NCBI Taxonomy" id="1286976"/>
    <lineage>
        <taxon>Eukaryota</taxon>
        <taxon>Fungi</taxon>
        <taxon>Dikarya</taxon>
        <taxon>Ascomycota</taxon>
        <taxon>Pezizomycotina</taxon>
        <taxon>Sordariomycetes</taxon>
        <taxon>Sordariomycetidae</taxon>
        <taxon>Togniniales</taxon>
        <taxon>Togniniaceae</taxon>
        <taxon>Phaeoacremonium</taxon>
    </lineage>
</organism>
<dbReference type="Proteomes" id="UP000014074">
    <property type="component" value="Unassembled WGS sequence"/>
</dbReference>
<accession>R8BRA1</accession>
<evidence type="ECO:0000313" key="2">
    <source>
        <dbReference type="Proteomes" id="UP000014074"/>
    </source>
</evidence>
<gene>
    <name evidence="1" type="ORF">UCRPA7_2661</name>
</gene>
<name>R8BRA1_PHAM7</name>
<reference evidence="2" key="1">
    <citation type="journal article" date="2013" name="Genome Announc.">
        <title>Draft genome sequence of the ascomycete Phaeoacremonium aleophilum strain UCR-PA7, a causal agent of the esca disease complex in grapevines.</title>
        <authorList>
            <person name="Blanco-Ulate B."/>
            <person name="Rolshausen P."/>
            <person name="Cantu D."/>
        </authorList>
    </citation>
    <scope>NUCLEOTIDE SEQUENCE [LARGE SCALE GENOMIC DNA]</scope>
    <source>
        <strain evidence="2">UCR-PA7</strain>
    </source>
</reference>
<keyword evidence="2" id="KW-1185">Reference proteome</keyword>
<dbReference type="RefSeq" id="XP_007913401.1">
    <property type="nucleotide sequence ID" value="XM_007915210.1"/>
</dbReference>
<sequence>MVLMNDDDLEELAYICEDIPPPGSSPDEDYHVDESLRQECTELARPAGDGASVQHVVVYSLAVGPRPGGLFNGLCWQVREAQDRISVSFWDVYREFDHWERNALLRRGLGMSPHAHSFGPETDSESSGGIADWMIGKLEWLLERRGGSGDGAEPSWTWVGAEDQKDDDDMFANPLCTRLSDSDGCVSQDEFGAWTDE</sequence>